<dbReference type="InterPro" id="IPR036259">
    <property type="entry name" value="MFS_trans_sf"/>
</dbReference>
<evidence type="ECO:0000256" key="3">
    <source>
        <dbReference type="ARBA" id="ARBA00022692"/>
    </source>
</evidence>
<keyword evidence="4 6" id="KW-1133">Transmembrane helix</keyword>
<dbReference type="CDD" id="cd17321">
    <property type="entry name" value="MFS_MMR_MDR_like"/>
    <property type="match status" value="1"/>
</dbReference>
<feature type="transmembrane region" description="Helical" evidence="6">
    <location>
        <begin position="54"/>
        <end position="73"/>
    </location>
</feature>
<feature type="transmembrane region" description="Helical" evidence="6">
    <location>
        <begin position="407"/>
        <end position="426"/>
    </location>
</feature>
<evidence type="ECO:0000256" key="2">
    <source>
        <dbReference type="ARBA" id="ARBA00022448"/>
    </source>
</evidence>
<dbReference type="PANTHER" id="PTHR42718:SF9">
    <property type="entry name" value="MAJOR FACILITATOR SUPERFAMILY MULTIDRUG TRANSPORTER MFSC"/>
    <property type="match status" value="1"/>
</dbReference>
<feature type="transmembrane region" description="Helical" evidence="6">
    <location>
        <begin position="301"/>
        <end position="323"/>
    </location>
</feature>
<evidence type="ECO:0000313" key="8">
    <source>
        <dbReference type="EMBL" id="GAA4383690.1"/>
    </source>
</evidence>
<feature type="transmembrane region" description="Helical" evidence="6">
    <location>
        <begin position="272"/>
        <end position="295"/>
    </location>
</feature>
<feature type="transmembrane region" description="Helical" evidence="6">
    <location>
        <begin position="85"/>
        <end position="104"/>
    </location>
</feature>
<dbReference type="InterPro" id="IPR020846">
    <property type="entry name" value="MFS_dom"/>
</dbReference>
<keyword evidence="5 6" id="KW-0472">Membrane</keyword>
<dbReference type="RefSeq" id="WP_344989926.1">
    <property type="nucleotide sequence ID" value="NZ_BAABFR010000003.1"/>
</dbReference>
<sequence>MSDTTLSAAPARRDSPTPALIAGVLGFFVITLDAVVVNIALPRIRHDLGGGMTGLQWVIDGYTLMFAALLLSSGSLSDRVGARRALAGGVTVFALASLACGLAPSLDVLVTARFVQGAAAAVTTPSTVALIGQAYSEPRRRAWALAMWSMGGAVASSTGPVLGGLLTTLSWRLIFLLNLPVAAVALVLLARTAPSPKRPAPFDWWGQATAIGAMGGLTYGAIEAGAIGPGASRVTVAFAVAVVCAAAFVVIERRTPHPMVPPDMFRSAVVPVSIGIGFAYMVGYWGLPFVMSLYFQEQRGLSAVAAGGAFLPMMLSGAILTPFTARLLDLVPARVCVASGMGSMALGLVGLALLPASVPIWVPMLLMVLVGVAGPLVMPPMNGVLLGAVPNSRAGTVNGVFNAGRQVGGALSVAVFGALLATPATLPAGVRASVLIAAVIALTAVASTRALPGRR</sequence>
<keyword evidence="9" id="KW-1185">Reference proteome</keyword>
<dbReference type="PROSITE" id="PS50850">
    <property type="entry name" value="MFS"/>
    <property type="match status" value="1"/>
</dbReference>
<reference evidence="9" key="1">
    <citation type="journal article" date="2019" name="Int. J. Syst. Evol. Microbiol.">
        <title>The Global Catalogue of Microorganisms (GCM) 10K type strain sequencing project: providing services to taxonomists for standard genome sequencing and annotation.</title>
        <authorList>
            <consortium name="The Broad Institute Genomics Platform"/>
            <consortium name="The Broad Institute Genome Sequencing Center for Infectious Disease"/>
            <person name="Wu L."/>
            <person name="Ma J."/>
        </authorList>
    </citation>
    <scope>NUCLEOTIDE SEQUENCE [LARGE SCALE GENOMIC DNA]</scope>
    <source>
        <strain evidence="9">JCM 17688</strain>
    </source>
</reference>
<evidence type="ECO:0000256" key="1">
    <source>
        <dbReference type="ARBA" id="ARBA00004651"/>
    </source>
</evidence>
<dbReference type="EMBL" id="BAABFR010000003">
    <property type="protein sequence ID" value="GAA4383690.1"/>
    <property type="molecule type" value="Genomic_DNA"/>
</dbReference>
<dbReference type="Gene3D" id="1.20.1250.20">
    <property type="entry name" value="MFS general substrate transporter like domains"/>
    <property type="match status" value="1"/>
</dbReference>
<proteinExistence type="predicted"/>
<dbReference type="SUPFAM" id="SSF103473">
    <property type="entry name" value="MFS general substrate transporter"/>
    <property type="match status" value="1"/>
</dbReference>
<dbReference type="Gene3D" id="1.20.1720.10">
    <property type="entry name" value="Multidrug resistance protein D"/>
    <property type="match status" value="1"/>
</dbReference>
<evidence type="ECO:0000256" key="5">
    <source>
        <dbReference type="ARBA" id="ARBA00023136"/>
    </source>
</evidence>
<gene>
    <name evidence="8" type="ORF">GCM10023147_03220</name>
</gene>
<feature type="transmembrane region" description="Helical" evidence="6">
    <location>
        <begin position="432"/>
        <end position="451"/>
    </location>
</feature>
<dbReference type="Proteomes" id="UP001500635">
    <property type="component" value="Unassembled WGS sequence"/>
</dbReference>
<dbReference type="Pfam" id="PF07690">
    <property type="entry name" value="MFS_1"/>
    <property type="match status" value="1"/>
</dbReference>
<evidence type="ECO:0000256" key="6">
    <source>
        <dbReference type="SAM" id="Phobius"/>
    </source>
</evidence>
<accession>A0ABP8J2S1</accession>
<feature type="transmembrane region" description="Helical" evidence="6">
    <location>
        <begin position="335"/>
        <end position="354"/>
    </location>
</feature>
<feature type="transmembrane region" description="Helical" evidence="6">
    <location>
        <begin position="169"/>
        <end position="190"/>
    </location>
</feature>
<comment type="caution">
    <text evidence="8">The sequence shown here is derived from an EMBL/GenBank/DDBJ whole genome shotgun (WGS) entry which is preliminary data.</text>
</comment>
<name>A0ABP8J2S1_9ACTN</name>
<organism evidence="8 9">
    <name type="scientific">Tsukamurella soli</name>
    <dbReference type="NCBI Taxonomy" id="644556"/>
    <lineage>
        <taxon>Bacteria</taxon>
        <taxon>Bacillati</taxon>
        <taxon>Actinomycetota</taxon>
        <taxon>Actinomycetes</taxon>
        <taxon>Mycobacteriales</taxon>
        <taxon>Tsukamurellaceae</taxon>
        <taxon>Tsukamurella</taxon>
    </lineage>
</organism>
<feature type="domain" description="Major facilitator superfamily (MFS) profile" evidence="7">
    <location>
        <begin position="19"/>
        <end position="455"/>
    </location>
</feature>
<keyword evidence="2" id="KW-0813">Transport</keyword>
<keyword evidence="3 6" id="KW-0812">Transmembrane</keyword>
<comment type="subcellular location">
    <subcellularLocation>
        <location evidence="1">Cell membrane</location>
        <topology evidence="1">Multi-pass membrane protein</topology>
    </subcellularLocation>
</comment>
<evidence type="ECO:0000256" key="4">
    <source>
        <dbReference type="ARBA" id="ARBA00022989"/>
    </source>
</evidence>
<feature type="transmembrane region" description="Helical" evidence="6">
    <location>
        <begin position="143"/>
        <end position="163"/>
    </location>
</feature>
<dbReference type="PANTHER" id="PTHR42718">
    <property type="entry name" value="MAJOR FACILITATOR SUPERFAMILY MULTIDRUG TRANSPORTER MFSC"/>
    <property type="match status" value="1"/>
</dbReference>
<evidence type="ECO:0000259" key="7">
    <source>
        <dbReference type="PROSITE" id="PS50850"/>
    </source>
</evidence>
<evidence type="ECO:0000313" key="9">
    <source>
        <dbReference type="Proteomes" id="UP001500635"/>
    </source>
</evidence>
<feature type="transmembrane region" description="Helical" evidence="6">
    <location>
        <begin position="234"/>
        <end position="251"/>
    </location>
</feature>
<feature type="transmembrane region" description="Helical" evidence="6">
    <location>
        <begin position="360"/>
        <end position="386"/>
    </location>
</feature>
<dbReference type="InterPro" id="IPR011701">
    <property type="entry name" value="MFS"/>
</dbReference>
<protein>
    <submittedName>
        <fullName evidence="8">MFS transporter</fullName>
    </submittedName>
</protein>
<feature type="transmembrane region" description="Helical" evidence="6">
    <location>
        <begin position="20"/>
        <end position="42"/>
    </location>
</feature>